<evidence type="ECO:0000313" key="2">
    <source>
        <dbReference type="EMBL" id="EAU32842.1"/>
    </source>
</evidence>
<dbReference type="EMBL" id="CH476602">
    <property type="protein sequence ID" value="EAU32842.1"/>
    <property type="molecule type" value="Genomic_DNA"/>
</dbReference>
<evidence type="ECO:0000256" key="1">
    <source>
        <dbReference type="SAM" id="SignalP"/>
    </source>
</evidence>
<dbReference type="OrthoDB" id="6503935at2759"/>
<gene>
    <name evidence="2" type="ORF">ATEG_06298</name>
</gene>
<keyword evidence="1" id="KW-0732">Signal</keyword>
<dbReference type="VEuPathDB" id="FungiDB:ATEG_06298"/>
<dbReference type="GeneID" id="4322105"/>
<dbReference type="AlphaFoldDB" id="Q0CJ36"/>
<feature type="chain" id="PRO_5004170341" evidence="1">
    <location>
        <begin position="22"/>
        <end position="175"/>
    </location>
</feature>
<protein>
    <submittedName>
        <fullName evidence="2">Uncharacterized protein</fullName>
    </submittedName>
</protein>
<reference evidence="3" key="1">
    <citation type="submission" date="2005-09" db="EMBL/GenBank/DDBJ databases">
        <title>Annotation of the Aspergillus terreus NIH2624 genome.</title>
        <authorList>
            <person name="Birren B.W."/>
            <person name="Lander E.S."/>
            <person name="Galagan J.E."/>
            <person name="Nusbaum C."/>
            <person name="Devon K."/>
            <person name="Henn M."/>
            <person name="Ma L.-J."/>
            <person name="Jaffe D.B."/>
            <person name="Butler J."/>
            <person name="Alvarez P."/>
            <person name="Gnerre S."/>
            <person name="Grabherr M."/>
            <person name="Kleber M."/>
            <person name="Mauceli E.W."/>
            <person name="Brockman W."/>
            <person name="Rounsley S."/>
            <person name="Young S.K."/>
            <person name="LaButti K."/>
            <person name="Pushparaj V."/>
            <person name="DeCaprio D."/>
            <person name="Crawford M."/>
            <person name="Koehrsen M."/>
            <person name="Engels R."/>
            <person name="Montgomery P."/>
            <person name="Pearson M."/>
            <person name="Howarth C."/>
            <person name="Larson L."/>
            <person name="Luoma S."/>
            <person name="White J."/>
            <person name="Alvarado L."/>
            <person name="Kodira C.D."/>
            <person name="Zeng Q."/>
            <person name="Oleary S."/>
            <person name="Yandava C."/>
            <person name="Denning D.W."/>
            <person name="Nierman W.C."/>
            <person name="Milne T."/>
            <person name="Madden K."/>
        </authorList>
    </citation>
    <scope>NUCLEOTIDE SEQUENCE [LARGE SCALE GENOMIC DNA]</scope>
    <source>
        <strain evidence="3">NIH 2624 / FGSC A1156</strain>
    </source>
</reference>
<accession>Q0CJ36</accession>
<proteinExistence type="predicted"/>
<sequence length="175" mass="18813">MAPFYSWVTGVLALSCSLVTASPVKRGPVVNEPINAVSTPYGEVSYTEIPDNRSQLDLYTGGVYQGTILAHENGANVFGPDGVEINLNTDLVTMTGPWENFLRAMGWLAIQFGVSEGRPLAILRRGHQQSLRLSSKGLMMPGFQFTTCGQQGISPYQCKAGLDCAADAVNKCPIL</sequence>
<dbReference type="HOGENOM" id="CLU_1532210_0_0_1"/>
<organism evidence="2 3">
    <name type="scientific">Aspergillus terreus (strain NIH 2624 / FGSC A1156)</name>
    <dbReference type="NCBI Taxonomy" id="341663"/>
    <lineage>
        <taxon>Eukaryota</taxon>
        <taxon>Fungi</taxon>
        <taxon>Dikarya</taxon>
        <taxon>Ascomycota</taxon>
        <taxon>Pezizomycotina</taxon>
        <taxon>Eurotiomycetes</taxon>
        <taxon>Eurotiomycetidae</taxon>
        <taxon>Eurotiales</taxon>
        <taxon>Aspergillaceae</taxon>
        <taxon>Aspergillus</taxon>
        <taxon>Aspergillus subgen. Circumdati</taxon>
    </lineage>
</organism>
<dbReference type="Proteomes" id="UP000007963">
    <property type="component" value="Unassembled WGS sequence"/>
</dbReference>
<name>Q0CJ36_ASPTN</name>
<evidence type="ECO:0000313" key="3">
    <source>
        <dbReference type="Proteomes" id="UP000007963"/>
    </source>
</evidence>
<dbReference type="RefSeq" id="XP_001215476.1">
    <property type="nucleotide sequence ID" value="XM_001215476.1"/>
</dbReference>
<feature type="signal peptide" evidence="1">
    <location>
        <begin position="1"/>
        <end position="21"/>
    </location>
</feature>